<organism evidence="1 2">
    <name type="scientific">Nocardia mexicana</name>
    <dbReference type="NCBI Taxonomy" id="279262"/>
    <lineage>
        <taxon>Bacteria</taxon>
        <taxon>Bacillati</taxon>
        <taxon>Actinomycetota</taxon>
        <taxon>Actinomycetes</taxon>
        <taxon>Mycobacteriales</taxon>
        <taxon>Nocardiaceae</taxon>
        <taxon>Nocardia</taxon>
    </lineage>
</organism>
<gene>
    <name evidence="1" type="ORF">DFR68_12421</name>
</gene>
<dbReference type="EMBL" id="QQAZ01000024">
    <property type="protein sequence ID" value="RDI42758.1"/>
    <property type="molecule type" value="Genomic_DNA"/>
</dbReference>
<proteinExistence type="predicted"/>
<dbReference type="AlphaFoldDB" id="A0A370GG25"/>
<evidence type="ECO:0000313" key="1">
    <source>
        <dbReference type="EMBL" id="RDI42758.1"/>
    </source>
</evidence>
<evidence type="ECO:0000313" key="2">
    <source>
        <dbReference type="Proteomes" id="UP000255355"/>
    </source>
</evidence>
<comment type="caution">
    <text evidence="1">The sequence shown here is derived from an EMBL/GenBank/DDBJ whole genome shotgun (WGS) entry which is preliminary data.</text>
</comment>
<reference evidence="1 2" key="1">
    <citation type="submission" date="2018-07" db="EMBL/GenBank/DDBJ databases">
        <title>Genomic Encyclopedia of Type Strains, Phase IV (KMG-IV): sequencing the most valuable type-strain genomes for metagenomic binning, comparative biology and taxonomic classification.</title>
        <authorList>
            <person name="Goeker M."/>
        </authorList>
    </citation>
    <scope>NUCLEOTIDE SEQUENCE [LARGE SCALE GENOMIC DNA]</scope>
    <source>
        <strain evidence="1 2">DSM 44952</strain>
    </source>
</reference>
<name>A0A370GG25_9NOCA</name>
<protein>
    <submittedName>
        <fullName evidence="1">Uncharacterized protein</fullName>
    </submittedName>
</protein>
<keyword evidence="2" id="KW-1185">Reference proteome</keyword>
<dbReference type="STRING" id="1210089.GCA_001613165_06360"/>
<dbReference type="Proteomes" id="UP000255355">
    <property type="component" value="Unassembled WGS sequence"/>
</dbReference>
<sequence>MWVRALRVVSLLLGIAAFLRARVRALGGATIAALRRLGDRVRGFGRRDPLAGPS</sequence>
<accession>A0A370GG25</accession>